<proteinExistence type="predicted"/>
<reference evidence="4" key="1">
    <citation type="journal article" date="2020" name="mSystems">
        <title>Genome- and Community-Level Interaction Insights into Carbon Utilization and Element Cycling Functions of Hydrothermarchaeota in Hydrothermal Sediment.</title>
        <authorList>
            <person name="Zhou Z."/>
            <person name="Liu Y."/>
            <person name="Xu W."/>
            <person name="Pan J."/>
            <person name="Luo Z.H."/>
            <person name="Li M."/>
        </authorList>
    </citation>
    <scope>NUCLEOTIDE SEQUENCE [LARGE SCALE GENOMIC DNA]</scope>
    <source>
        <strain evidence="4">HyVt-460</strain>
    </source>
</reference>
<dbReference type="InterPro" id="IPR036263">
    <property type="entry name" value="Chorismate_II_sf"/>
</dbReference>
<keyword evidence="2" id="KW-0175">Coiled coil</keyword>
<dbReference type="EC" id="5.4.99.5" evidence="1"/>
<sequence>MKPSNDMIKQRIARFRDEIDATDEEIVRLLNKRALAAMEIGHIKKEVNWPVYVPTREEEVIAH</sequence>
<evidence type="ECO:0000313" key="4">
    <source>
        <dbReference type="EMBL" id="HHM02259.1"/>
    </source>
</evidence>
<evidence type="ECO:0000256" key="1">
    <source>
        <dbReference type="ARBA" id="ARBA00012404"/>
    </source>
</evidence>
<name>A0A7V5VFA5_CALAY</name>
<dbReference type="GO" id="GO:0046417">
    <property type="term" value="P:chorismate metabolic process"/>
    <property type="evidence" value="ECO:0007669"/>
    <property type="project" value="InterPro"/>
</dbReference>
<evidence type="ECO:0000259" key="3">
    <source>
        <dbReference type="PROSITE" id="PS51168"/>
    </source>
</evidence>
<dbReference type="InterPro" id="IPR002701">
    <property type="entry name" value="CM_II_prokaryot"/>
</dbReference>
<dbReference type="GO" id="GO:0004106">
    <property type="term" value="F:chorismate mutase activity"/>
    <property type="evidence" value="ECO:0007669"/>
    <property type="project" value="UniProtKB-EC"/>
</dbReference>
<dbReference type="SMART" id="SM00830">
    <property type="entry name" value="CM_2"/>
    <property type="match status" value="1"/>
</dbReference>
<dbReference type="AlphaFoldDB" id="A0A7V5VFA5"/>
<dbReference type="Gene3D" id="1.20.59.10">
    <property type="entry name" value="Chorismate mutase"/>
    <property type="match status" value="1"/>
</dbReference>
<feature type="coiled-coil region" evidence="2">
    <location>
        <begin position="5"/>
        <end position="32"/>
    </location>
</feature>
<feature type="non-terminal residue" evidence="4">
    <location>
        <position position="63"/>
    </location>
</feature>
<protein>
    <recommendedName>
        <fullName evidence="1">chorismate mutase</fullName>
        <ecNumber evidence="1">5.4.99.5</ecNumber>
    </recommendedName>
</protein>
<comment type="caution">
    <text evidence="4">The sequence shown here is derived from an EMBL/GenBank/DDBJ whole genome shotgun (WGS) entry which is preliminary data.</text>
</comment>
<accession>A0A7V5VFA5</accession>
<gene>
    <name evidence="4" type="ORF">ENJ15_04545</name>
</gene>
<evidence type="ECO:0000256" key="2">
    <source>
        <dbReference type="SAM" id="Coils"/>
    </source>
</evidence>
<dbReference type="InterPro" id="IPR036979">
    <property type="entry name" value="CM_dom_sf"/>
</dbReference>
<dbReference type="SUPFAM" id="SSF48600">
    <property type="entry name" value="Chorismate mutase II"/>
    <property type="match status" value="1"/>
</dbReference>
<dbReference type="Proteomes" id="UP000885771">
    <property type="component" value="Unassembled WGS sequence"/>
</dbReference>
<organism evidence="4">
    <name type="scientific">Caldithrix abyssi</name>
    <dbReference type="NCBI Taxonomy" id="187145"/>
    <lineage>
        <taxon>Bacteria</taxon>
        <taxon>Pseudomonadati</taxon>
        <taxon>Calditrichota</taxon>
        <taxon>Calditrichia</taxon>
        <taxon>Calditrichales</taxon>
        <taxon>Calditrichaceae</taxon>
        <taxon>Caldithrix</taxon>
    </lineage>
</organism>
<dbReference type="Pfam" id="PF01817">
    <property type="entry name" value="CM_2"/>
    <property type="match status" value="1"/>
</dbReference>
<feature type="domain" description="Chorismate mutase" evidence="3">
    <location>
        <begin position="6"/>
        <end position="63"/>
    </location>
</feature>
<dbReference type="EMBL" id="DRLI01000171">
    <property type="protein sequence ID" value="HHM02259.1"/>
    <property type="molecule type" value="Genomic_DNA"/>
</dbReference>
<dbReference type="PROSITE" id="PS51168">
    <property type="entry name" value="CHORISMATE_MUT_2"/>
    <property type="match status" value="1"/>
</dbReference>